<name>A0ABR1JND0_9AGAR</name>
<dbReference type="Gene3D" id="3.40.50.1820">
    <property type="entry name" value="alpha/beta hydrolase"/>
    <property type="match status" value="1"/>
</dbReference>
<evidence type="ECO:0000256" key="2">
    <source>
        <dbReference type="ARBA" id="ARBA00022801"/>
    </source>
</evidence>
<dbReference type="InterPro" id="IPR019826">
    <property type="entry name" value="Carboxylesterase_B_AS"/>
</dbReference>
<gene>
    <name evidence="5" type="ORF">VKT23_008347</name>
</gene>
<accession>A0ABR1JND0</accession>
<evidence type="ECO:0000313" key="6">
    <source>
        <dbReference type="Proteomes" id="UP001498398"/>
    </source>
</evidence>
<comment type="similarity">
    <text evidence="1 3">Belongs to the type-B carboxylesterase/lipase family.</text>
</comment>
<dbReference type="InterPro" id="IPR002018">
    <property type="entry name" value="CarbesteraseB"/>
</dbReference>
<evidence type="ECO:0000313" key="5">
    <source>
        <dbReference type="EMBL" id="KAK7461916.1"/>
    </source>
</evidence>
<proteinExistence type="inferred from homology"/>
<keyword evidence="6" id="KW-1185">Reference proteome</keyword>
<dbReference type="InterPro" id="IPR050309">
    <property type="entry name" value="Type-B_Carboxylest/Lipase"/>
</dbReference>
<organism evidence="5 6">
    <name type="scientific">Marasmiellus scandens</name>
    <dbReference type="NCBI Taxonomy" id="2682957"/>
    <lineage>
        <taxon>Eukaryota</taxon>
        <taxon>Fungi</taxon>
        <taxon>Dikarya</taxon>
        <taxon>Basidiomycota</taxon>
        <taxon>Agaricomycotina</taxon>
        <taxon>Agaricomycetes</taxon>
        <taxon>Agaricomycetidae</taxon>
        <taxon>Agaricales</taxon>
        <taxon>Marasmiineae</taxon>
        <taxon>Omphalotaceae</taxon>
        <taxon>Marasmiellus</taxon>
    </lineage>
</organism>
<dbReference type="Pfam" id="PF00135">
    <property type="entry name" value="COesterase"/>
    <property type="match status" value="1"/>
</dbReference>
<comment type="caution">
    <text evidence="5">The sequence shown here is derived from an EMBL/GenBank/DDBJ whole genome shotgun (WGS) entry which is preliminary data.</text>
</comment>
<dbReference type="InterPro" id="IPR029058">
    <property type="entry name" value="AB_hydrolase_fold"/>
</dbReference>
<dbReference type="EC" id="3.1.1.-" evidence="3"/>
<dbReference type="SUPFAM" id="SSF53474">
    <property type="entry name" value="alpha/beta-Hydrolases"/>
    <property type="match status" value="1"/>
</dbReference>
<keyword evidence="2 3" id="KW-0378">Hydrolase</keyword>
<sequence>MKGSEDCLFLNVHIPGGGIPVEGLPTIVWIHGGGYSAGSVPAYPGSDLIRASGHRVVVVAIQYRLGLFGFLSGEIVKAGGALNAGLLDQEFALRWVQDHISKFGGDPEKVVIWGESAGAGSVMQHIISRGGETNPKLFRAAMTSSTYFPPQYDYNSRVSEALYNEVVSQANCGLSSNTLACLREAKPELLAEVNTNISLNAFFGTFLFVPVVDGTFILERPTEALRKRKVNGENLLAVVNTNEGSMFVDQRMKLNTAQYAGQLFPEFEPEQAQEVVNRYQDLGSSLDQANTIMGEAIFTCPTYFLLEAFPNAFKGEFALPPALHSHDIAYYFTSWGPKYSNQNFIDAFSQAFISFAISLDPNIKFDSTNITPPWSRFKDGLTEMVFNGTEHSEDIHSKVTDAGLIERCRFWEGIGALTGQ</sequence>
<dbReference type="Proteomes" id="UP001498398">
    <property type="component" value="Unassembled WGS sequence"/>
</dbReference>
<evidence type="ECO:0000256" key="3">
    <source>
        <dbReference type="RuleBase" id="RU361235"/>
    </source>
</evidence>
<dbReference type="EMBL" id="JBANRG010000012">
    <property type="protein sequence ID" value="KAK7461916.1"/>
    <property type="molecule type" value="Genomic_DNA"/>
</dbReference>
<reference evidence="5 6" key="1">
    <citation type="submission" date="2024-01" db="EMBL/GenBank/DDBJ databases">
        <title>A draft genome for the cacao thread blight pathogen Marasmiellus scandens.</title>
        <authorList>
            <person name="Baruah I.K."/>
            <person name="Leung J."/>
            <person name="Bukari Y."/>
            <person name="Amoako-Attah I."/>
            <person name="Meinhardt L.W."/>
            <person name="Bailey B.A."/>
            <person name="Cohen S.P."/>
        </authorList>
    </citation>
    <scope>NUCLEOTIDE SEQUENCE [LARGE SCALE GENOMIC DNA]</scope>
    <source>
        <strain evidence="5 6">GH-19</strain>
    </source>
</reference>
<evidence type="ECO:0000256" key="1">
    <source>
        <dbReference type="ARBA" id="ARBA00005964"/>
    </source>
</evidence>
<feature type="domain" description="Carboxylesterase type B" evidence="4">
    <location>
        <begin position="3"/>
        <end position="393"/>
    </location>
</feature>
<dbReference type="PANTHER" id="PTHR11559">
    <property type="entry name" value="CARBOXYLESTERASE"/>
    <property type="match status" value="1"/>
</dbReference>
<dbReference type="PROSITE" id="PS00122">
    <property type="entry name" value="CARBOXYLESTERASE_B_1"/>
    <property type="match status" value="1"/>
</dbReference>
<evidence type="ECO:0000259" key="4">
    <source>
        <dbReference type="Pfam" id="PF00135"/>
    </source>
</evidence>
<protein>
    <recommendedName>
        <fullName evidence="3">Carboxylic ester hydrolase</fullName>
        <ecNumber evidence="3">3.1.1.-</ecNumber>
    </recommendedName>
</protein>